<dbReference type="Gene3D" id="3.30.70.270">
    <property type="match status" value="1"/>
</dbReference>
<evidence type="ECO:0000256" key="12">
    <source>
        <dbReference type="ARBA" id="ARBA00023125"/>
    </source>
</evidence>
<dbReference type="InterPro" id="IPR050116">
    <property type="entry name" value="DNA_polymerase-Y"/>
</dbReference>
<evidence type="ECO:0000256" key="14">
    <source>
        <dbReference type="ARBA" id="ARBA00025589"/>
    </source>
</evidence>
<evidence type="ECO:0000256" key="11">
    <source>
        <dbReference type="ARBA" id="ARBA00022932"/>
    </source>
</evidence>
<keyword evidence="4 16" id="KW-0963">Cytoplasm</keyword>
<evidence type="ECO:0000259" key="17">
    <source>
        <dbReference type="PROSITE" id="PS50173"/>
    </source>
</evidence>
<dbReference type="InterPro" id="IPR017961">
    <property type="entry name" value="DNA_pol_Y-fam_little_finger"/>
</dbReference>
<dbReference type="GO" id="GO:0000287">
    <property type="term" value="F:magnesium ion binding"/>
    <property type="evidence" value="ECO:0007669"/>
    <property type="project" value="UniProtKB-UniRule"/>
</dbReference>
<keyword evidence="9 16" id="KW-0227">DNA damage</keyword>
<dbReference type="GO" id="GO:0003887">
    <property type="term" value="F:DNA-directed DNA polymerase activity"/>
    <property type="evidence" value="ECO:0007669"/>
    <property type="project" value="UniProtKB-UniRule"/>
</dbReference>
<comment type="cofactor">
    <cofactor evidence="16">
        <name>Mg(2+)</name>
        <dbReference type="ChEBI" id="CHEBI:18420"/>
    </cofactor>
    <text evidence="16">Binds 2 magnesium ions per subunit.</text>
</comment>
<dbReference type="InterPro" id="IPR036775">
    <property type="entry name" value="DNA_pol_Y-fam_lit_finger_sf"/>
</dbReference>
<sequence>MSNAPRSPHARRNWGEDDTGADILHVDMDSFYAQVELKENPSLAGRPVIVAGSSARGVVTSATYEARALGIRAGMPTMQARSLCPNAHFVHSPMSLYRTYSARVMSIIAEYTPVVEQLSIDEAFMDVAGSHRRLGSSLHIARSLRERIRNEVGLPASVGISSVKSVAKIASAHAKPDGLLLIPQAATVDFLHSLPVGALWGVGAKTEKILRQRGIDTVAQLAHTPLNDLHRWIGAASAHHLHNLAWGIDPRNVAPRPVEKSIGTERTFERDIRNAQEIDAFLLEAAHDCARRLRKAQMVAWTVSIKIRDANRRTITRSATLSIPTDLGRTIAEHAQILFHAEGVPTAGVRLLGVRAESLQSRQDGVAVALDDDGRPRATEEAMDTIAQRFGRTALTPASLLGTTKLRTQVTPSQGEFQD</sequence>
<dbReference type="EC" id="2.7.7.7" evidence="16"/>
<keyword evidence="19" id="KW-1185">Reference proteome</keyword>
<feature type="binding site" evidence="16">
    <location>
        <position position="27"/>
    </location>
    <ligand>
        <name>Mg(2+)</name>
        <dbReference type="ChEBI" id="CHEBI:18420"/>
    </ligand>
</feature>
<dbReference type="Pfam" id="PF00817">
    <property type="entry name" value="IMS"/>
    <property type="match status" value="1"/>
</dbReference>
<dbReference type="Gene3D" id="3.40.1170.60">
    <property type="match status" value="1"/>
</dbReference>
<dbReference type="GO" id="GO:0006261">
    <property type="term" value="P:DNA-templated DNA replication"/>
    <property type="evidence" value="ECO:0007669"/>
    <property type="project" value="UniProtKB-UniRule"/>
</dbReference>
<keyword evidence="3 16" id="KW-0515">Mutator protein</keyword>
<feature type="site" description="Substrate discrimination" evidence="16">
    <location>
        <position position="32"/>
    </location>
</feature>
<feature type="active site" evidence="16">
    <location>
        <position position="122"/>
    </location>
</feature>
<dbReference type="EMBL" id="RQZF01000001">
    <property type="protein sequence ID" value="RRC96416.1"/>
    <property type="molecule type" value="Genomic_DNA"/>
</dbReference>
<dbReference type="CDD" id="cd03586">
    <property type="entry name" value="PolY_Pol_IV_kappa"/>
    <property type="match status" value="1"/>
</dbReference>
<evidence type="ECO:0000256" key="16">
    <source>
        <dbReference type="HAMAP-Rule" id="MF_01113"/>
    </source>
</evidence>
<keyword evidence="11 16" id="KW-0239">DNA-directed DNA polymerase</keyword>
<dbReference type="Gene3D" id="3.30.1490.100">
    <property type="entry name" value="DNA polymerase, Y-family, little finger domain"/>
    <property type="match status" value="1"/>
</dbReference>
<evidence type="ECO:0000256" key="13">
    <source>
        <dbReference type="ARBA" id="ARBA00023204"/>
    </source>
</evidence>
<gene>
    <name evidence="16" type="primary">dinB</name>
    <name evidence="18" type="ORF">EII11_01890</name>
</gene>
<keyword evidence="6 16" id="KW-0548">Nucleotidyltransferase</keyword>
<dbReference type="HAMAP" id="MF_01113">
    <property type="entry name" value="DNApol_IV"/>
    <property type="match status" value="1"/>
</dbReference>
<evidence type="ECO:0000256" key="3">
    <source>
        <dbReference type="ARBA" id="ARBA00022457"/>
    </source>
</evidence>
<dbReference type="Pfam" id="PF21999">
    <property type="entry name" value="IMS_HHH_1"/>
    <property type="match status" value="1"/>
</dbReference>
<dbReference type="NCBIfam" id="NF003015">
    <property type="entry name" value="PRK03858.1"/>
    <property type="match status" value="1"/>
</dbReference>
<dbReference type="Gene3D" id="1.10.150.20">
    <property type="entry name" value="5' to 3' exonuclease, C-terminal subdomain"/>
    <property type="match status" value="1"/>
</dbReference>
<evidence type="ECO:0000256" key="7">
    <source>
        <dbReference type="ARBA" id="ARBA00022705"/>
    </source>
</evidence>
<dbReference type="GO" id="GO:0006281">
    <property type="term" value="P:DNA repair"/>
    <property type="evidence" value="ECO:0007669"/>
    <property type="project" value="UniProtKB-UniRule"/>
</dbReference>
<keyword evidence="10 16" id="KW-0460">Magnesium</keyword>
<evidence type="ECO:0000256" key="9">
    <source>
        <dbReference type="ARBA" id="ARBA00022763"/>
    </source>
</evidence>
<accession>A0A3P1SHB9</accession>
<dbReference type="PANTHER" id="PTHR11076:SF33">
    <property type="entry name" value="DNA POLYMERASE KAPPA"/>
    <property type="match status" value="1"/>
</dbReference>
<keyword evidence="5 16" id="KW-0808">Transferase</keyword>
<dbReference type="OrthoDB" id="9808813at2"/>
<dbReference type="Pfam" id="PF11799">
    <property type="entry name" value="IMS_C"/>
    <property type="match status" value="1"/>
</dbReference>
<keyword evidence="13 16" id="KW-0234">DNA repair</keyword>
<evidence type="ECO:0000313" key="19">
    <source>
        <dbReference type="Proteomes" id="UP000280444"/>
    </source>
</evidence>
<dbReference type="Proteomes" id="UP000280444">
    <property type="component" value="Unassembled WGS sequence"/>
</dbReference>
<dbReference type="SUPFAM" id="SSF100879">
    <property type="entry name" value="Lesion bypass DNA polymerase (Y-family), little finger domain"/>
    <property type="match status" value="1"/>
</dbReference>
<dbReference type="InterPro" id="IPR053848">
    <property type="entry name" value="IMS_HHH_1"/>
</dbReference>
<comment type="similarity">
    <text evidence="2 16">Belongs to the DNA polymerase type-Y family.</text>
</comment>
<evidence type="ECO:0000256" key="8">
    <source>
        <dbReference type="ARBA" id="ARBA00022723"/>
    </source>
</evidence>
<organism evidence="18 19">
    <name type="scientific">Schaalia canis</name>
    <dbReference type="NCBI Taxonomy" id="100469"/>
    <lineage>
        <taxon>Bacteria</taxon>
        <taxon>Bacillati</taxon>
        <taxon>Actinomycetota</taxon>
        <taxon>Actinomycetes</taxon>
        <taxon>Actinomycetales</taxon>
        <taxon>Actinomycetaceae</taxon>
        <taxon>Schaalia</taxon>
    </lineage>
</organism>
<dbReference type="PANTHER" id="PTHR11076">
    <property type="entry name" value="DNA REPAIR POLYMERASE UMUC / TRANSFERASE FAMILY MEMBER"/>
    <property type="match status" value="1"/>
</dbReference>
<dbReference type="PROSITE" id="PS50173">
    <property type="entry name" value="UMUC"/>
    <property type="match status" value="1"/>
</dbReference>
<comment type="caution">
    <text evidence="18">The sequence shown here is derived from an EMBL/GenBank/DDBJ whole genome shotgun (WGS) entry which is preliminary data.</text>
</comment>
<dbReference type="GO" id="GO:0003684">
    <property type="term" value="F:damaged DNA binding"/>
    <property type="evidence" value="ECO:0007669"/>
    <property type="project" value="InterPro"/>
</dbReference>
<feature type="binding site" evidence="16">
    <location>
        <position position="121"/>
    </location>
    <ligand>
        <name>Mg(2+)</name>
        <dbReference type="ChEBI" id="CHEBI:18420"/>
    </ligand>
</feature>
<dbReference type="InterPro" id="IPR043128">
    <property type="entry name" value="Rev_trsase/Diguanyl_cyclase"/>
</dbReference>
<dbReference type="InterPro" id="IPR043502">
    <property type="entry name" value="DNA/RNA_pol_sf"/>
</dbReference>
<evidence type="ECO:0000256" key="2">
    <source>
        <dbReference type="ARBA" id="ARBA00010945"/>
    </source>
</evidence>
<reference evidence="18 19" key="1">
    <citation type="submission" date="2018-11" db="EMBL/GenBank/DDBJ databases">
        <title>Genomes From Bacteria Associated with the Canine Oral Cavity: a Test Case for Automated Genome-Based Taxonomic Assignment.</title>
        <authorList>
            <person name="Coil D.A."/>
            <person name="Jospin G."/>
            <person name="Darling A.E."/>
            <person name="Wallis C."/>
            <person name="Davis I.J."/>
            <person name="Harris S."/>
            <person name="Eisen J.A."/>
            <person name="Holcombe L.J."/>
            <person name="O'Flynn C."/>
        </authorList>
    </citation>
    <scope>NUCLEOTIDE SEQUENCE [LARGE SCALE GENOMIC DNA]</scope>
    <source>
        <strain evidence="18 19">OH770</strain>
    </source>
</reference>
<protein>
    <recommendedName>
        <fullName evidence="16">DNA polymerase IV</fullName>
        <shortName evidence="16">Pol IV</shortName>
        <ecNumber evidence="16">2.7.7.7</ecNumber>
    </recommendedName>
</protein>
<keyword evidence="12 16" id="KW-0238">DNA-binding</keyword>
<comment type="function">
    <text evidence="14 16">Poorly processive, error-prone DNA polymerase involved in untargeted mutagenesis. Copies undamaged DNA at stalled replication forks, which arise in vivo from mismatched or misaligned primer ends. These misaligned primers can be extended by PolIV. Exhibits no 3'-5' exonuclease (proofreading) activity. May be involved in translesional synthesis, in conjunction with the beta clamp from PolIII.</text>
</comment>
<name>A0A3P1SHB9_9ACTO</name>
<evidence type="ECO:0000313" key="18">
    <source>
        <dbReference type="EMBL" id="RRC96416.1"/>
    </source>
</evidence>
<dbReference type="GO" id="GO:0005829">
    <property type="term" value="C:cytosol"/>
    <property type="evidence" value="ECO:0007669"/>
    <property type="project" value="TreeGrafter"/>
</dbReference>
<feature type="domain" description="UmuC" evidence="17">
    <location>
        <begin position="23"/>
        <end position="203"/>
    </location>
</feature>
<dbReference type="GO" id="GO:0042276">
    <property type="term" value="P:error-prone translesion synthesis"/>
    <property type="evidence" value="ECO:0007669"/>
    <property type="project" value="TreeGrafter"/>
</dbReference>
<dbReference type="NCBIfam" id="NF002677">
    <property type="entry name" value="PRK02406.1"/>
    <property type="match status" value="1"/>
</dbReference>
<evidence type="ECO:0000256" key="10">
    <source>
        <dbReference type="ARBA" id="ARBA00022842"/>
    </source>
</evidence>
<evidence type="ECO:0000256" key="5">
    <source>
        <dbReference type="ARBA" id="ARBA00022679"/>
    </source>
</evidence>
<evidence type="ECO:0000256" key="1">
    <source>
        <dbReference type="ARBA" id="ARBA00004496"/>
    </source>
</evidence>
<dbReference type="InterPro" id="IPR001126">
    <property type="entry name" value="UmuC"/>
</dbReference>
<keyword evidence="8 16" id="KW-0479">Metal-binding</keyword>
<dbReference type="GO" id="GO:0009432">
    <property type="term" value="P:SOS response"/>
    <property type="evidence" value="ECO:0007669"/>
    <property type="project" value="TreeGrafter"/>
</dbReference>
<comment type="subunit">
    <text evidence="16">Monomer.</text>
</comment>
<dbReference type="SUPFAM" id="SSF56672">
    <property type="entry name" value="DNA/RNA polymerases"/>
    <property type="match status" value="1"/>
</dbReference>
<evidence type="ECO:0000256" key="6">
    <source>
        <dbReference type="ARBA" id="ARBA00022695"/>
    </source>
</evidence>
<dbReference type="InterPro" id="IPR022880">
    <property type="entry name" value="DNApol_IV"/>
</dbReference>
<comment type="catalytic activity">
    <reaction evidence="15 16">
        <text>DNA(n) + a 2'-deoxyribonucleoside 5'-triphosphate = DNA(n+1) + diphosphate</text>
        <dbReference type="Rhea" id="RHEA:22508"/>
        <dbReference type="Rhea" id="RHEA-COMP:17339"/>
        <dbReference type="Rhea" id="RHEA-COMP:17340"/>
        <dbReference type="ChEBI" id="CHEBI:33019"/>
        <dbReference type="ChEBI" id="CHEBI:61560"/>
        <dbReference type="ChEBI" id="CHEBI:173112"/>
        <dbReference type="EC" id="2.7.7.7"/>
    </reaction>
</comment>
<evidence type="ECO:0000256" key="15">
    <source>
        <dbReference type="ARBA" id="ARBA00049244"/>
    </source>
</evidence>
<evidence type="ECO:0000256" key="4">
    <source>
        <dbReference type="ARBA" id="ARBA00022490"/>
    </source>
</evidence>
<proteinExistence type="inferred from homology"/>
<comment type="subcellular location">
    <subcellularLocation>
        <location evidence="1 16">Cytoplasm</location>
    </subcellularLocation>
</comment>
<keyword evidence="7 16" id="KW-0235">DNA replication</keyword>
<dbReference type="AlphaFoldDB" id="A0A3P1SHB9"/>
<dbReference type="RefSeq" id="WP_124867980.1">
    <property type="nucleotide sequence ID" value="NZ_RQZF01000001.1"/>
</dbReference>